<evidence type="ECO:0000313" key="1">
    <source>
        <dbReference type="EMBL" id="CAB4193267.1"/>
    </source>
</evidence>
<organism evidence="1">
    <name type="scientific">uncultured Caudovirales phage</name>
    <dbReference type="NCBI Taxonomy" id="2100421"/>
    <lineage>
        <taxon>Viruses</taxon>
        <taxon>Duplodnaviria</taxon>
        <taxon>Heunggongvirae</taxon>
        <taxon>Uroviricota</taxon>
        <taxon>Caudoviricetes</taxon>
        <taxon>Peduoviridae</taxon>
        <taxon>Maltschvirus</taxon>
        <taxon>Maltschvirus maltsch</taxon>
    </lineage>
</organism>
<accession>A0A6J5RGB6</accession>
<dbReference type="EMBL" id="LR797193">
    <property type="protein sequence ID" value="CAB4193267.1"/>
    <property type="molecule type" value="Genomic_DNA"/>
</dbReference>
<dbReference type="Pfam" id="PF05069">
    <property type="entry name" value="Phage_tail_S"/>
    <property type="match status" value="1"/>
</dbReference>
<gene>
    <name evidence="1" type="ORF">UFOVP1246_69</name>
</gene>
<reference evidence="1" key="1">
    <citation type="submission" date="2020-05" db="EMBL/GenBank/DDBJ databases">
        <authorList>
            <person name="Chiriac C."/>
            <person name="Salcher M."/>
            <person name="Ghai R."/>
            <person name="Kavagutti S V."/>
        </authorList>
    </citation>
    <scope>NUCLEOTIDE SEQUENCE</scope>
</reference>
<dbReference type="InterPro" id="IPR006522">
    <property type="entry name" value="Phage_virion_morphogenesis"/>
</dbReference>
<sequence length="155" mass="17053">MTGTLKLNTNFDMRKAVQLLAGISRRADNLRPWFDKVARAMVASEITNFATQGSLDGGWPPLSPKYGLWKATNEAGRPMMVSTGKLLASVSRKDRLVQSMTGKSMKLGSDVNYAHFHQSGTKNMPKRKVVVLPESVMGALKQDLSMYVAHGRLIS</sequence>
<proteinExistence type="predicted"/>
<name>A0A6J5RGB6_9CAUD</name>
<protein>
    <submittedName>
        <fullName evidence="1">Phage virion morphogensis protein</fullName>
    </submittedName>
</protein>